<evidence type="ECO:0000256" key="6">
    <source>
        <dbReference type="ARBA" id="ARBA00023121"/>
    </source>
</evidence>
<dbReference type="FunFam" id="2.40.128.20:FF:000003">
    <property type="entry name" value="Apolipoprotein D"/>
    <property type="match status" value="3"/>
</dbReference>
<dbReference type="GO" id="GO:0005737">
    <property type="term" value="C:cytoplasm"/>
    <property type="evidence" value="ECO:0007669"/>
    <property type="project" value="TreeGrafter"/>
</dbReference>
<evidence type="ECO:0000256" key="5">
    <source>
        <dbReference type="ARBA" id="ARBA00022729"/>
    </source>
</evidence>
<dbReference type="Gene3D" id="2.40.128.20">
    <property type="match status" value="5"/>
</dbReference>
<dbReference type="InterPro" id="IPR003057">
    <property type="entry name" value="Invtbrt_color"/>
</dbReference>
<evidence type="ECO:0000256" key="3">
    <source>
        <dbReference type="ARBA" id="ARBA00022448"/>
    </source>
</evidence>
<dbReference type="InterPro" id="IPR012674">
    <property type="entry name" value="Calycin"/>
</dbReference>
<evidence type="ECO:0000256" key="4">
    <source>
        <dbReference type="ARBA" id="ARBA00022525"/>
    </source>
</evidence>
<dbReference type="PANTHER" id="PTHR10612:SF62">
    <property type="entry name" value="LIPOCALIN_CYTOSOLIC FATTY-ACID BINDING DOMAIN-CONTAINING PROTEIN"/>
    <property type="match status" value="1"/>
</dbReference>
<accession>A0A182F9C1</accession>
<evidence type="ECO:0000256" key="7">
    <source>
        <dbReference type="ARBA" id="ARBA00023157"/>
    </source>
</evidence>
<dbReference type="CDD" id="cd00301">
    <property type="entry name" value="lipocalin_FABP"/>
    <property type="match status" value="1"/>
</dbReference>
<dbReference type="AlphaFoldDB" id="A0A182F9C1"/>
<evidence type="ECO:0000313" key="10">
    <source>
        <dbReference type="EnsemblMetazoa" id="AALB003096-PA"/>
    </source>
</evidence>
<dbReference type="VEuPathDB" id="VectorBase:AALB20_029954"/>
<dbReference type="Pfam" id="PF08212">
    <property type="entry name" value="Lipocalin_2"/>
    <property type="match status" value="3"/>
</dbReference>
<dbReference type="Proteomes" id="UP000069272">
    <property type="component" value="Chromosome 2R"/>
</dbReference>
<keyword evidence="11" id="KW-1185">Reference proteome</keyword>
<dbReference type="GO" id="GO:0005576">
    <property type="term" value="C:extracellular region"/>
    <property type="evidence" value="ECO:0007669"/>
    <property type="project" value="UniProtKB-SubCell"/>
</dbReference>
<dbReference type="CDD" id="cd19437">
    <property type="entry name" value="lipocalin_apoD-like"/>
    <property type="match status" value="1"/>
</dbReference>
<keyword evidence="4" id="KW-0964">Secreted</keyword>
<protein>
    <recommendedName>
        <fullName evidence="2">Apolipoprotein D</fullName>
    </recommendedName>
</protein>
<organism evidence="10 11">
    <name type="scientific">Anopheles albimanus</name>
    <name type="common">New world malaria mosquito</name>
    <dbReference type="NCBI Taxonomy" id="7167"/>
    <lineage>
        <taxon>Eukaryota</taxon>
        <taxon>Metazoa</taxon>
        <taxon>Ecdysozoa</taxon>
        <taxon>Arthropoda</taxon>
        <taxon>Hexapoda</taxon>
        <taxon>Insecta</taxon>
        <taxon>Pterygota</taxon>
        <taxon>Neoptera</taxon>
        <taxon>Endopterygota</taxon>
        <taxon>Diptera</taxon>
        <taxon>Nematocera</taxon>
        <taxon>Culicoidea</taxon>
        <taxon>Culicidae</taxon>
        <taxon>Anophelinae</taxon>
        <taxon>Anopheles</taxon>
    </lineage>
</organism>
<dbReference type="EnsemblMetazoa" id="AALB003096-RA">
    <property type="protein sequence ID" value="AALB003096-PA"/>
    <property type="gene ID" value="AALB003096"/>
</dbReference>
<comment type="subcellular location">
    <subcellularLocation>
        <location evidence="1">Secreted</location>
    </subcellularLocation>
</comment>
<keyword evidence="3" id="KW-0813">Transport</keyword>
<dbReference type="VEuPathDB" id="VectorBase:AALB20_031656"/>
<dbReference type="PRINTS" id="PR01273">
    <property type="entry name" value="INVTBRTCOLOR"/>
</dbReference>
<sequence length="992" mass="113545">MVREMFSYYFCLLCALVGLAQGTIFERPCRTVEVVQDFQVDKYLGLWYDLEHYEASFEQNTDCVTAEYSRYEDGSIRVFNSAVRLTDGLLYAVDGRAVLSYPEVEVLEAKLNVSFYGAPNDESNYWVLDTDYENYAIVWSCEPIGEDRSLEYYWLLSRTPSLPEDEELREKILTVKHESGIVDDELIVTEHFAEGQLEAPTSAPTSIDRNSVTDNQMANAKPNLAVLTLITLCIAHVRGFVVKDGNCTLVTTNLPVVESFEVEKYIGKWYELERYEQQYQRNHDCVTTQYRRSDPIGKVQVTTRGFFNGTHSNFTDIGVFSDVSNPKVAKFKINLAKATNSSNYWIVDTDYTNYAIVYTCTPVLESDQSVEGYWLLSRTRKLTDTKEVLERVNYLRSTYFEPGHIRRTNQTEELFGKVVVVLLAAVAVPSIGQRIVNQLCPDPASRPVVQYFDLERYVEGRWYEILRYEQYFEKDCDCGYATYTPQPDGSVKVENCCERLPNTTVKCSIGKAVVSFPDQFPVEGKFNVTFGGPPNNSNYWIMETDYDNFAVIYYCKNISDSKSAEAAWVLSKQRTINPTVRAVVDKLVDKYLVRQDMRVTEQSQENEGVLTTKSCVTFDHAFALKEEEFMGKWYEVRRLYDPLETEQEDCVVMNYQFLQNGTFEILKSSQMTKDGPPIYVNGTATLRAIYESDIPLFYESLNSPKAAAGVSFPDTLFSIVTTGYKNYAILYSCTPINSTHNRVQSGNGVKMHTIASYVSLMLVFLLGTFSIGEGLIYTKSCLTFEEQYTFKENQFMGKWYEVRRLYDPLDPEQEDCVVMSFRLLEKGVFDILKSFQMTKDGQPIYAGGKAEPRVFHESRIPQFYERLNTTNAADPDTSVDIVTTDYENYAILYSCTSINATHHLEASWVLSRLPALEKKEDQMVDLYLQRWFKRSDHEWRATMQMPEFCKPSIVDGSTDSGASTSYHSIASRMLLLFVLPTASFLAQRICLS</sequence>
<feature type="domain" description="Lipocalin/cytosolic fatty-acid binding" evidence="9">
    <location>
        <begin position="452"/>
        <end position="580"/>
    </location>
</feature>
<reference evidence="10 11" key="1">
    <citation type="journal article" date="2017" name="G3 (Bethesda)">
        <title>The Physical Genome Mapping of Anopheles albimanus Corrected Scaffold Misassemblies and Identified Interarm Rearrangements in Genus Anopheles.</title>
        <authorList>
            <person name="Artemov G.N."/>
            <person name="Peery A.N."/>
            <person name="Jiang X."/>
            <person name="Tu Z."/>
            <person name="Stegniy V.N."/>
            <person name="Sharakhova M.V."/>
            <person name="Sharakhov I.V."/>
        </authorList>
    </citation>
    <scope>NUCLEOTIDE SEQUENCE [LARGE SCALE GENOMIC DNA]</scope>
    <source>
        <strain evidence="10 11">ALBI9_A</strain>
    </source>
</reference>
<dbReference type="PANTHER" id="PTHR10612">
    <property type="entry name" value="APOLIPOPROTEIN D"/>
    <property type="match status" value="1"/>
</dbReference>
<dbReference type="VEuPathDB" id="VectorBase:AALB017386"/>
<dbReference type="InterPro" id="IPR000566">
    <property type="entry name" value="Lipocln_cytosolic_FA-bd_dom"/>
</dbReference>
<keyword evidence="6" id="KW-0446">Lipid-binding</keyword>
<dbReference type="VEuPathDB" id="VectorBase:AALB017384"/>
<keyword evidence="7" id="KW-1015">Disulfide bond</keyword>
<proteinExistence type="predicted"/>
<dbReference type="GO" id="GO:0000302">
    <property type="term" value="P:response to reactive oxygen species"/>
    <property type="evidence" value="ECO:0007669"/>
    <property type="project" value="TreeGrafter"/>
</dbReference>
<feature type="domain" description="Lipocalin/cytosolic fatty-acid binding" evidence="9">
    <location>
        <begin position="261"/>
        <end position="386"/>
    </location>
</feature>
<name>A0A182F9C1_ANOAL</name>
<reference evidence="10" key="2">
    <citation type="submission" date="2022-08" db="UniProtKB">
        <authorList>
            <consortium name="EnsemblMetazoa"/>
        </authorList>
    </citation>
    <scope>IDENTIFICATION</scope>
    <source>
        <strain evidence="10">STECLA/ALBI9_A</strain>
    </source>
</reference>
<dbReference type="GO" id="GO:0006629">
    <property type="term" value="P:lipid metabolic process"/>
    <property type="evidence" value="ECO:0007669"/>
    <property type="project" value="TreeGrafter"/>
</dbReference>
<feature type="domain" description="Lipocalin/cytosolic fatty-acid binding" evidence="9">
    <location>
        <begin position="39"/>
        <end position="190"/>
    </location>
</feature>
<dbReference type="GO" id="GO:0008289">
    <property type="term" value="F:lipid binding"/>
    <property type="evidence" value="ECO:0007669"/>
    <property type="project" value="UniProtKB-KW"/>
</dbReference>
<dbReference type="GO" id="GO:0031409">
    <property type="term" value="F:pigment binding"/>
    <property type="evidence" value="ECO:0007669"/>
    <property type="project" value="InterPro"/>
</dbReference>
<evidence type="ECO:0000259" key="9">
    <source>
        <dbReference type="Pfam" id="PF08212"/>
    </source>
</evidence>
<dbReference type="VEuPathDB" id="VectorBase:AALB20_031698"/>
<keyword evidence="8" id="KW-0325">Glycoprotein</keyword>
<dbReference type="VEuPathDB" id="VectorBase:AALB017385"/>
<evidence type="ECO:0000256" key="8">
    <source>
        <dbReference type="ARBA" id="ARBA00023180"/>
    </source>
</evidence>
<evidence type="ECO:0000313" key="11">
    <source>
        <dbReference type="Proteomes" id="UP000069272"/>
    </source>
</evidence>
<evidence type="ECO:0000256" key="1">
    <source>
        <dbReference type="ARBA" id="ARBA00004613"/>
    </source>
</evidence>
<dbReference type="STRING" id="7167.A0A182F9C1"/>
<keyword evidence="5" id="KW-0732">Signal</keyword>
<dbReference type="VEuPathDB" id="VectorBase:AALB017383"/>
<dbReference type="VEuPathDB" id="VectorBase:AALB017381"/>
<dbReference type="SUPFAM" id="SSF50814">
    <property type="entry name" value="Lipocalins"/>
    <property type="match status" value="5"/>
</dbReference>
<evidence type="ECO:0000256" key="2">
    <source>
        <dbReference type="ARBA" id="ARBA00019890"/>
    </source>
</evidence>